<feature type="coiled-coil region" evidence="8">
    <location>
        <begin position="345"/>
        <end position="372"/>
    </location>
</feature>
<evidence type="ECO:0000313" key="11">
    <source>
        <dbReference type="EMBL" id="MCG5030543.1"/>
    </source>
</evidence>
<gene>
    <name evidence="11" type="ORF">MAF45_03670</name>
</gene>
<evidence type="ECO:0000256" key="6">
    <source>
        <dbReference type="ARBA" id="ARBA00022840"/>
    </source>
</evidence>
<proteinExistence type="predicted"/>
<feature type="domain" description="Histidine kinase" evidence="10">
    <location>
        <begin position="381"/>
        <end position="597"/>
    </location>
</feature>
<dbReference type="SUPFAM" id="SSF55874">
    <property type="entry name" value="ATPase domain of HSP90 chaperone/DNA topoisomerase II/histidine kinase"/>
    <property type="match status" value="1"/>
</dbReference>
<evidence type="ECO:0000256" key="8">
    <source>
        <dbReference type="SAM" id="Coils"/>
    </source>
</evidence>
<dbReference type="InterPro" id="IPR003594">
    <property type="entry name" value="HATPase_dom"/>
</dbReference>
<dbReference type="Proteomes" id="UP001297600">
    <property type="component" value="Unassembled WGS sequence"/>
</dbReference>
<dbReference type="InterPro" id="IPR003661">
    <property type="entry name" value="HisK_dim/P_dom"/>
</dbReference>
<dbReference type="SUPFAM" id="SSF47384">
    <property type="entry name" value="Homodimeric domain of signal transducing histidine kinase"/>
    <property type="match status" value="1"/>
</dbReference>
<keyword evidence="3" id="KW-0808">Transferase</keyword>
<protein>
    <recommendedName>
        <fullName evidence="2">histidine kinase</fullName>
        <ecNumber evidence="2">2.7.13.3</ecNumber>
    </recommendedName>
</protein>
<dbReference type="InterPro" id="IPR036097">
    <property type="entry name" value="HisK_dim/P_sf"/>
</dbReference>
<dbReference type="PANTHER" id="PTHR43065">
    <property type="entry name" value="SENSOR HISTIDINE KINASE"/>
    <property type="match status" value="1"/>
</dbReference>
<evidence type="ECO:0000256" key="7">
    <source>
        <dbReference type="ARBA" id="ARBA00023012"/>
    </source>
</evidence>
<reference evidence="11 12" key="1">
    <citation type="submission" date="2022-02" db="EMBL/GenBank/DDBJ databases">
        <title>Mesosutterella porci, a novel member of the family Sutterellaceae from pig feces.</title>
        <authorList>
            <person name="Wylensek D."/>
            <person name="Clavel T."/>
        </authorList>
    </citation>
    <scope>NUCLEOTIDE SEQUENCE [LARGE SCALE GENOMIC DNA]</scope>
    <source>
        <strain evidence="12">oilRF-744-wt-GAM-9</strain>
    </source>
</reference>
<keyword evidence="5 11" id="KW-0418">Kinase</keyword>
<dbReference type="CDD" id="cd00082">
    <property type="entry name" value="HisKA"/>
    <property type="match status" value="1"/>
</dbReference>
<evidence type="ECO:0000256" key="2">
    <source>
        <dbReference type="ARBA" id="ARBA00012438"/>
    </source>
</evidence>
<dbReference type="Pfam" id="PF02518">
    <property type="entry name" value="HATPase_c"/>
    <property type="match status" value="1"/>
</dbReference>
<dbReference type="EMBL" id="JAKNCT010000003">
    <property type="protein sequence ID" value="MCG5030543.1"/>
    <property type="molecule type" value="Genomic_DNA"/>
</dbReference>
<dbReference type="Pfam" id="PF00512">
    <property type="entry name" value="HisKA"/>
    <property type="match status" value="1"/>
</dbReference>
<dbReference type="Gene3D" id="3.40.190.10">
    <property type="entry name" value="Periplasmic binding protein-like II"/>
    <property type="match status" value="1"/>
</dbReference>
<evidence type="ECO:0000256" key="3">
    <source>
        <dbReference type="ARBA" id="ARBA00022679"/>
    </source>
</evidence>
<dbReference type="InterPro" id="IPR005467">
    <property type="entry name" value="His_kinase_dom"/>
</dbReference>
<comment type="catalytic activity">
    <reaction evidence="1">
        <text>ATP + protein L-histidine = ADP + protein N-phospho-L-histidine.</text>
        <dbReference type="EC" id="2.7.13.3"/>
    </reaction>
</comment>
<comment type="caution">
    <text evidence="11">The sequence shown here is derived from an EMBL/GenBank/DDBJ whole genome shotgun (WGS) entry which is preliminary data.</text>
</comment>
<sequence length="608" mass="67507">MTTQTSLKITFSVFLGFAALFSTSACEAARKPLFVGTVNFVRPTEKATIIEATVESLRKGFSDRDVRMVEIPVSRLDDALNDGKIDIFITSAGQSFRLQQKHGTRVLGTLVTKNYPDPNHSEGAAIFVRRNSSLQTLKDLKGKSLIANTPVAFTGFHVPMGEIAKIDADWENFFSSMQFVGGGAALGEALASVAEGQTDAAFARLCYFETWAKSHPELASKLRIINSQTQKGEACVRSTELYPDWTVTATGRLTPEEARTAALAIMNMPPDEHGNTWGVATDYLHVDHLYRSLRLGKYRYLRDWTLTRFLNEYWPALALLLLSLLGLILHSWRTGYLVRRRTSQLQALMARQNDLQEKAREASEHLAALQKMGALGQVSGMLAHEMKQPLATISFYLDGLKLLLGKGVIGPEDHLKEPLEEIERQTKKANDIVEHARQYARTAKSGSRRTWVHFSSVLNQTIENYRVSRSRPPFIQKDLAAADVWIKVDPLEMECVVFNLLKNAGEAAETVMKPTLRILTRRQGNCVRVTVIDNGPALTDADFQKILRPSGPSLKAGGLGFGLSIVRGLLEAYGSKLVFERRSAGGLQASFELPCRDQKPQEKENPVS</sequence>
<dbReference type="GO" id="GO:0016301">
    <property type="term" value="F:kinase activity"/>
    <property type="evidence" value="ECO:0007669"/>
    <property type="project" value="UniProtKB-KW"/>
</dbReference>
<accession>A0ABS9MPJ8</accession>
<keyword evidence="6" id="KW-0067">ATP-binding</keyword>
<organism evidence="11 12">
    <name type="scientific">Mesosutterella porci</name>
    <dbReference type="NCBI Taxonomy" id="2915351"/>
    <lineage>
        <taxon>Bacteria</taxon>
        <taxon>Pseudomonadati</taxon>
        <taxon>Pseudomonadota</taxon>
        <taxon>Betaproteobacteria</taxon>
        <taxon>Burkholderiales</taxon>
        <taxon>Sutterellaceae</taxon>
        <taxon>Mesosutterella</taxon>
    </lineage>
</organism>
<dbReference type="Gene3D" id="1.10.287.130">
    <property type="match status" value="1"/>
</dbReference>
<evidence type="ECO:0000259" key="10">
    <source>
        <dbReference type="PROSITE" id="PS50109"/>
    </source>
</evidence>
<dbReference type="Gene3D" id="3.30.565.10">
    <property type="entry name" value="Histidine kinase-like ATPase, C-terminal domain"/>
    <property type="match status" value="1"/>
</dbReference>
<evidence type="ECO:0000256" key="5">
    <source>
        <dbReference type="ARBA" id="ARBA00022777"/>
    </source>
</evidence>
<dbReference type="SMART" id="SM00388">
    <property type="entry name" value="HisKA"/>
    <property type="match status" value="1"/>
</dbReference>
<dbReference type="SMART" id="SM00387">
    <property type="entry name" value="HATPase_c"/>
    <property type="match status" value="1"/>
</dbReference>
<feature type="signal peptide" evidence="9">
    <location>
        <begin position="1"/>
        <end position="28"/>
    </location>
</feature>
<keyword evidence="4" id="KW-0547">Nucleotide-binding</keyword>
<evidence type="ECO:0000256" key="9">
    <source>
        <dbReference type="SAM" id="SignalP"/>
    </source>
</evidence>
<keyword evidence="8" id="KW-0175">Coiled coil</keyword>
<dbReference type="PANTHER" id="PTHR43065:SF46">
    <property type="entry name" value="C4-DICARBOXYLATE TRANSPORT SENSOR PROTEIN DCTB"/>
    <property type="match status" value="1"/>
</dbReference>
<keyword evidence="12" id="KW-1185">Reference proteome</keyword>
<evidence type="ECO:0000256" key="4">
    <source>
        <dbReference type="ARBA" id="ARBA00022741"/>
    </source>
</evidence>
<dbReference type="PROSITE" id="PS50109">
    <property type="entry name" value="HIS_KIN"/>
    <property type="match status" value="1"/>
</dbReference>
<keyword evidence="7" id="KW-0902">Two-component regulatory system</keyword>
<dbReference type="SUPFAM" id="SSF53850">
    <property type="entry name" value="Periplasmic binding protein-like II"/>
    <property type="match status" value="1"/>
</dbReference>
<dbReference type="EC" id="2.7.13.3" evidence="2"/>
<name>A0ABS9MPJ8_9BURK</name>
<keyword evidence="9" id="KW-0732">Signal</keyword>
<evidence type="ECO:0000313" key="12">
    <source>
        <dbReference type="Proteomes" id="UP001297600"/>
    </source>
</evidence>
<dbReference type="Pfam" id="PF12974">
    <property type="entry name" value="Phosphonate-bd"/>
    <property type="match status" value="1"/>
</dbReference>
<dbReference type="InterPro" id="IPR036890">
    <property type="entry name" value="HATPase_C_sf"/>
</dbReference>
<dbReference type="RefSeq" id="WP_237978196.1">
    <property type="nucleotide sequence ID" value="NZ_JAKNCT010000003.1"/>
</dbReference>
<feature type="chain" id="PRO_5047449844" description="histidine kinase" evidence="9">
    <location>
        <begin position="29"/>
        <end position="608"/>
    </location>
</feature>
<evidence type="ECO:0000256" key="1">
    <source>
        <dbReference type="ARBA" id="ARBA00000085"/>
    </source>
</evidence>